<dbReference type="RefSeq" id="WP_034646998.1">
    <property type="nucleotide sequence ID" value="NZ_ARZX01000029.1"/>
</dbReference>
<name>A0ABP3B336_9FLAO</name>
<proteinExistence type="predicted"/>
<sequence>MKMLKSDEGRKALEGLGANKVNSLLGRTDLLDTSVFQVNEMVDALINHLDNSNNFNKIFD</sequence>
<protein>
    <submittedName>
        <fullName evidence="1">Uncharacterized protein</fullName>
    </submittedName>
</protein>
<accession>A0ABP3B336</accession>
<comment type="caution">
    <text evidence="1">The sequence shown here is derived from an EMBL/GenBank/DDBJ whole genome shotgun (WGS) entry which is preliminary data.</text>
</comment>
<gene>
    <name evidence="1" type="ORF">KLA_16070</name>
</gene>
<dbReference type="Proteomes" id="UP000019275">
    <property type="component" value="Unassembled WGS sequence"/>
</dbReference>
<evidence type="ECO:0000313" key="2">
    <source>
        <dbReference type="Proteomes" id="UP000019275"/>
    </source>
</evidence>
<keyword evidence="2" id="KW-1185">Reference proteome</keyword>
<evidence type="ECO:0000313" key="1">
    <source>
        <dbReference type="EMBL" id="EWH11116.1"/>
    </source>
</evidence>
<reference evidence="1 2" key="1">
    <citation type="journal article" date="2014" name="Genome Announc.">
        <title>Draft Genome Sequence of the Carrageenan-Degrading Bacterium Cellulophaga sp. Strain KL-A, Isolated from Decaying Marine Algae.</title>
        <authorList>
            <person name="Shan D."/>
            <person name="Ying J."/>
            <person name="Li X."/>
            <person name="Gao Z."/>
            <person name="Wei G."/>
            <person name="Shao Z."/>
        </authorList>
    </citation>
    <scope>NUCLEOTIDE SEQUENCE [LARGE SCALE GENOMIC DNA]</scope>
    <source>
        <strain evidence="1 2">KL-A</strain>
    </source>
</reference>
<dbReference type="EMBL" id="ARZX01000029">
    <property type="protein sequence ID" value="EWH11116.1"/>
    <property type="molecule type" value="Genomic_DNA"/>
</dbReference>
<organism evidence="1 2">
    <name type="scientific">Cellulophaga geojensis KL-A</name>
    <dbReference type="NCBI Taxonomy" id="1328323"/>
    <lineage>
        <taxon>Bacteria</taxon>
        <taxon>Pseudomonadati</taxon>
        <taxon>Bacteroidota</taxon>
        <taxon>Flavobacteriia</taxon>
        <taxon>Flavobacteriales</taxon>
        <taxon>Flavobacteriaceae</taxon>
        <taxon>Cellulophaga</taxon>
    </lineage>
</organism>